<evidence type="ECO:0000313" key="16">
    <source>
        <dbReference type="EMBL" id="CAA9452392.1"/>
    </source>
</evidence>
<evidence type="ECO:0000256" key="2">
    <source>
        <dbReference type="ARBA" id="ARBA00004236"/>
    </source>
</evidence>
<gene>
    <name evidence="16" type="ORF">AVDCRST_MAG58-2199</name>
</gene>
<dbReference type="Pfam" id="PF00512">
    <property type="entry name" value="HisKA"/>
    <property type="match status" value="1"/>
</dbReference>
<evidence type="ECO:0000259" key="15">
    <source>
        <dbReference type="PROSITE" id="PS50839"/>
    </source>
</evidence>
<evidence type="ECO:0000256" key="3">
    <source>
        <dbReference type="ARBA" id="ARBA00012438"/>
    </source>
</evidence>
<evidence type="ECO:0000256" key="4">
    <source>
        <dbReference type="ARBA" id="ARBA00022553"/>
    </source>
</evidence>
<evidence type="ECO:0000256" key="13">
    <source>
        <dbReference type="SAM" id="Phobius"/>
    </source>
</evidence>
<dbReference type="GO" id="GO:0000156">
    <property type="term" value="F:phosphorelay response regulator activity"/>
    <property type="evidence" value="ECO:0007669"/>
    <property type="project" value="TreeGrafter"/>
</dbReference>
<name>A0A6J4QR28_9ACTN</name>
<accession>A0A6J4QR28</accession>
<dbReference type="InterPro" id="IPR003661">
    <property type="entry name" value="HisK_dim/P_dom"/>
</dbReference>
<proteinExistence type="predicted"/>
<dbReference type="AlphaFoldDB" id="A0A6J4QR28"/>
<sequence>MSGFRAFLLTLRSGLGRLFRHLRLAGAAYGVLLISLLLAGLAWYYAWYYVRQTVEAQDQVRFDETIQATQAAVDRKTDAYLAALFGARGVFLASKAVEREEWESYVRGIETKTRLEGLQALGFARYVRPDEREAFVAEAEEGGLPEMRPDLDPGGERSAYFPLELVAPSSEANLSTINQDAYTDLAHKVAMDRARDSGSPQATKMVYVLTESPKDSSADLALSPGFAVYLPVYAEGEPVETVAGRRRALRGFVVGYFRRDGLLDDVFGSGFDPAIDFEVYDGADVESSSLLYDEDGVQRAGVQGYDPFFSEKRRIGVAGREWSLYFATLPGFKRGAESDLPSFVLASGVGVSILLFGISWMLVRSRILAVRASKDLEEANTELEGTNRELEAFSYSVSHDLRAPLRTIDGFSQILQEDYERELDDEGMDYLGRVRAASKHMATLIDDLLDLSRVGRRPLRREPVDLARLAAGIIEELRESQPGRDVEFVAGENITAWGDASLLKVALENLLGNAWKFTARRRGARIEFGADRDPGPGFLAPVYYVRDNGAGFDQAYSDKLFGAFQRLHGQDEFEGTGIGLATVARIVHRHGGRVWAEGRVGEGATFYFTLGGRDTGDRTVPAKKAEVA</sequence>
<evidence type="ECO:0000256" key="5">
    <source>
        <dbReference type="ARBA" id="ARBA00022679"/>
    </source>
</evidence>
<dbReference type="FunFam" id="3.30.565.10:FF:000006">
    <property type="entry name" value="Sensor histidine kinase WalK"/>
    <property type="match status" value="1"/>
</dbReference>
<comment type="subcellular location">
    <subcellularLocation>
        <location evidence="2">Cell membrane</location>
    </subcellularLocation>
</comment>
<dbReference type="Gene3D" id="3.30.450.350">
    <property type="entry name" value="CHASE domain"/>
    <property type="match status" value="1"/>
</dbReference>
<reference evidence="16" key="1">
    <citation type="submission" date="2020-02" db="EMBL/GenBank/DDBJ databases">
        <authorList>
            <person name="Meier V. D."/>
        </authorList>
    </citation>
    <scope>NUCLEOTIDE SEQUENCE</scope>
    <source>
        <strain evidence="16">AVDCRST_MAG58</strain>
    </source>
</reference>
<dbReference type="InterPro" id="IPR036890">
    <property type="entry name" value="HATPase_C_sf"/>
</dbReference>
<dbReference type="PROSITE" id="PS50109">
    <property type="entry name" value="HIS_KIN"/>
    <property type="match status" value="1"/>
</dbReference>
<dbReference type="InterPro" id="IPR003594">
    <property type="entry name" value="HATPase_dom"/>
</dbReference>
<dbReference type="Gene3D" id="1.10.287.130">
    <property type="match status" value="1"/>
</dbReference>
<keyword evidence="4" id="KW-0597">Phosphoprotein</keyword>
<evidence type="ECO:0000256" key="10">
    <source>
        <dbReference type="ARBA" id="ARBA00023136"/>
    </source>
</evidence>
<keyword evidence="5" id="KW-0808">Transferase</keyword>
<dbReference type="PROSITE" id="PS50839">
    <property type="entry name" value="CHASE"/>
    <property type="match status" value="1"/>
</dbReference>
<organism evidence="16">
    <name type="scientific">uncultured Rubrobacteraceae bacterium</name>
    <dbReference type="NCBI Taxonomy" id="349277"/>
    <lineage>
        <taxon>Bacteria</taxon>
        <taxon>Bacillati</taxon>
        <taxon>Actinomycetota</taxon>
        <taxon>Rubrobacteria</taxon>
        <taxon>Rubrobacterales</taxon>
        <taxon>Rubrobacteraceae</taxon>
        <taxon>environmental samples</taxon>
    </lineage>
</organism>
<dbReference type="InterPro" id="IPR042240">
    <property type="entry name" value="CHASE_sf"/>
</dbReference>
<dbReference type="SMART" id="SM01079">
    <property type="entry name" value="CHASE"/>
    <property type="match status" value="1"/>
</dbReference>
<dbReference type="SUPFAM" id="SSF55874">
    <property type="entry name" value="ATPase domain of HSP90 chaperone/DNA topoisomerase II/histidine kinase"/>
    <property type="match status" value="1"/>
</dbReference>
<dbReference type="PRINTS" id="PR00344">
    <property type="entry name" value="BCTRLSENSOR"/>
</dbReference>
<feature type="coiled-coil region" evidence="12">
    <location>
        <begin position="369"/>
        <end position="396"/>
    </location>
</feature>
<evidence type="ECO:0000256" key="6">
    <source>
        <dbReference type="ARBA" id="ARBA00022692"/>
    </source>
</evidence>
<evidence type="ECO:0000256" key="9">
    <source>
        <dbReference type="ARBA" id="ARBA00023012"/>
    </source>
</evidence>
<feature type="transmembrane region" description="Helical" evidence="13">
    <location>
        <begin position="21"/>
        <end position="47"/>
    </location>
</feature>
<evidence type="ECO:0000256" key="8">
    <source>
        <dbReference type="ARBA" id="ARBA00022989"/>
    </source>
</evidence>
<keyword evidence="8 13" id="KW-1133">Transmembrane helix</keyword>
<dbReference type="SMART" id="SM00388">
    <property type="entry name" value="HisKA"/>
    <property type="match status" value="1"/>
</dbReference>
<dbReference type="PANTHER" id="PTHR42878">
    <property type="entry name" value="TWO-COMPONENT HISTIDINE KINASE"/>
    <property type="match status" value="1"/>
</dbReference>
<keyword evidence="7" id="KW-0418">Kinase</keyword>
<keyword evidence="9" id="KW-0902">Two-component regulatory system</keyword>
<dbReference type="Pfam" id="PF02518">
    <property type="entry name" value="HATPase_c"/>
    <property type="match status" value="1"/>
</dbReference>
<dbReference type="InterPro" id="IPR050351">
    <property type="entry name" value="BphY/WalK/GraS-like"/>
</dbReference>
<comment type="catalytic activity">
    <reaction evidence="1">
        <text>ATP + protein L-histidine = ADP + protein N-phospho-L-histidine.</text>
        <dbReference type="EC" id="2.7.13.3"/>
    </reaction>
</comment>
<feature type="domain" description="Histidine kinase" evidence="14">
    <location>
        <begin position="396"/>
        <end position="614"/>
    </location>
</feature>
<dbReference type="GO" id="GO:0000155">
    <property type="term" value="F:phosphorelay sensor kinase activity"/>
    <property type="evidence" value="ECO:0007669"/>
    <property type="project" value="InterPro"/>
</dbReference>
<protein>
    <recommendedName>
        <fullName evidence="11">Sensor-like histidine kinase SenX3</fullName>
        <ecNumber evidence="3">2.7.13.3</ecNumber>
    </recommendedName>
</protein>
<dbReference type="InterPro" id="IPR006189">
    <property type="entry name" value="CHASE_dom"/>
</dbReference>
<dbReference type="GO" id="GO:0007234">
    <property type="term" value="P:osmosensory signaling via phosphorelay pathway"/>
    <property type="evidence" value="ECO:0007669"/>
    <property type="project" value="TreeGrafter"/>
</dbReference>
<keyword evidence="6 13" id="KW-0812">Transmembrane</keyword>
<feature type="domain" description="CHASE" evidence="15">
    <location>
        <begin position="93"/>
        <end position="325"/>
    </location>
</feature>
<dbReference type="EC" id="2.7.13.3" evidence="3"/>
<feature type="transmembrane region" description="Helical" evidence="13">
    <location>
        <begin position="343"/>
        <end position="363"/>
    </location>
</feature>
<evidence type="ECO:0000259" key="14">
    <source>
        <dbReference type="PROSITE" id="PS50109"/>
    </source>
</evidence>
<dbReference type="EMBL" id="CADCVF010000024">
    <property type="protein sequence ID" value="CAA9452392.1"/>
    <property type="molecule type" value="Genomic_DNA"/>
</dbReference>
<dbReference type="SMART" id="SM00387">
    <property type="entry name" value="HATPase_c"/>
    <property type="match status" value="1"/>
</dbReference>
<evidence type="ECO:0000256" key="12">
    <source>
        <dbReference type="SAM" id="Coils"/>
    </source>
</evidence>
<dbReference type="InterPro" id="IPR004358">
    <property type="entry name" value="Sig_transdc_His_kin-like_C"/>
</dbReference>
<dbReference type="GO" id="GO:0005886">
    <property type="term" value="C:plasma membrane"/>
    <property type="evidence" value="ECO:0007669"/>
    <property type="project" value="UniProtKB-SubCell"/>
</dbReference>
<keyword evidence="12" id="KW-0175">Coiled coil</keyword>
<dbReference type="Gene3D" id="3.30.565.10">
    <property type="entry name" value="Histidine kinase-like ATPase, C-terminal domain"/>
    <property type="match status" value="1"/>
</dbReference>
<evidence type="ECO:0000256" key="7">
    <source>
        <dbReference type="ARBA" id="ARBA00022777"/>
    </source>
</evidence>
<evidence type="ECO:0000256" key="1">
    <source>
        <dbReference type="ARBA" id="ARBA00000085"/>
    </source>
</evidence>
<dbReference type="SUPFAM" id="SSF47384">
    <property type="entry name" value="Homodimeric domain of signal transducing histidine kinase"/>
    <property type="match status" value="1"/>
</dbReference>
<dbReference type="GO" id="GO:0030295">
    <property type="term" value="F:protein kinase activator activity"/>
    <property type="evidence" value="ECO:0007669"/>
    <property type="project" value="TreeGrafter"/>
</dbReference>
<evidence type="ECO:0000256" key="11">
    <source>
        <dbReference type="ARBA" id="ARBA00039401"/>
    </source>
</evidence>
<dbReference type="PANTHER" id="PTHR42878:SF15">
    <property type="entry name" value="BACTERIOPHYTOCHROME"/>
    <property type="match status" value="1"/>
</dbReference>
<dbReference type="InterPro" id="IPR005467">
    <property type="entry name" value="His_kinase_dom"/>
</dbReference>
<keyword evidence="10 13" id="KW-0472">Membrane</keyword>
<dbReference type="CDD" id="cd00082">
    <property type="entry name" value="HisKA"/>
    <property type="match status" value="1"/>
</dbReference>
<dbReference type="Pfam" id="PF03924">
    <property type="entry name" value="CHASE"/>
    <property type="match status" value="1"/>
</dbReference>
<dbReference type="InterPro" id="IPR036097">
    <property type="entry name" value="HisK_dim/P_sf"/>
</dbReference>